<keyword evidence="3" id="KW-1185">Reference proteome</keyword>
<feature type="region of interest" description="Disordered" evidence="1">
    <location>
        <begin position="62"/>
        <end position="103"/>
    </location>
</feature>
<dbReference type="Proteomes" id="UP001632038">
    <property type="component" value="Unassembled WGS sequence"/>
</dbReference>
<dbReference type="CDD" id="cd11650">
    <property type="entry name" value="AT4G37440_like"/>
    <property type="match status" value="1"/>
</dbReference>
<sequence>MEVPAFKASANGIFDKELEDELMKFTAKPDDKGVQGPLVKQTEEVKKNDNVVEVDITDCTRLNGNIPVPPESQDLTESEGLSSFDESDSDFENVDDSGNSEPLSGFCGDVASAHDFDGFGDNFRRKKVTAHWRAFIEPIMWRCKWTELQIKKLESLAQKYDRELEAHNKLKQIQLEGPTLIDGVKSVPFSRTNAVNDLFKRKKRRMTEATKDVAEYMSCHNLFSYYENKKNPTEGGSISNFPKISVYFVLRNVPRNSPNMQGVQKVNSDDEFWATTDDLSTFISGDGDDGFEDIFRKIEFLQSQAGQLRIRVDKVINDNADKIFFSDKLSLRMPFEASSANNDDRDGMAVGTYIASQLMSEYNMADEILPESAVTNHRDVVPNANVEDGALIDNRRVKKEMNNFDEVIINPTIQGPVARKDIVSASPEMDEPDVPADDQQPSKITAPRSKRKRGRKKSTRHRTRKSKKSAIEEDEESD</sequence>
<evidence type="ECO:0000256" key="1">
    <source>
        <dbReference type="SAM" id="MobiDB-lite"/>
    </source>
</evidence>
<gene>
    <name evidence="2" type="ORF">CASFOL_041766</name>
</gene>
<proteinExistence type="predicted"/>
<accession>A0ABD3B8N0</accession>
<protein>
    <submittedName>
        <fullName evidence="2">Uncharacterized protein</fullName>
    </submittedName>
</protein>
<reference evidence="3" key="1">
    <citation type="journal article" date="2024" name="IScience">
        <title>Strigolactones Initiate the Formation of Haustorium-like Structures in Castilleja.</title>
        <authorList>
            <person name="Buerger M."/>
            <person name="Peterson D."/>
            <person name="Chory J."/>
        </authorList>
    </citation>
    <scope>NUCLEOTIDE SEQUENCE [LARGE SCALE GENOMIC DNA]</scope>
</reference>
<evidence type="ECO:0000313" key="2">
    <source>
        <dbReference type="EMBL" id="KAL3613692.1"/>
    </source>
</evidence>
<feature type="region of interest" description="Disordered" evidence="1">
    <location>
        <begin position="426"/>
        <end position="478"/>
    </location>
</feature>
<organism evidence="2 3">
    <name type="scientific">Castilleja foliolosa</name>
    <dbReference type="NCBI Taxonomy" id="1961234"/>
    <lineage>
        <taxon>Eukaryota</taxon>
        <taxon>Viridiplantae</taxon>
        <taxon>Streptophyta</taxon>
        <taxon>Embryophyta</taxon>
        <taxon>Tracheophyta</taxon>
        <taxon>Spermatophyta</taxon>
        <taxon>Magnoliopsida</taxon>
        <taxon>eudicotyledons</taxon>
        <taxon>Gunneridae</taxon>
        <taxon>Pentapetalae</taxon>
        <taxon>asterids</taxon>
        <taxon>lamiids</taxon>
        <taxon>Lamiales</taxon>
        <taxon>Orobanchaceae</taxon>
        <taxon>Pedicularideae</taxon>
        <taxon>Castillejinae</taxon>
        <taxon>Castilleja</taxon>
    </lineage>
</organism>
<dbReference type="PANTHER" id="PTHR34057:SF10">
    <property type="entry name" value="TRANSPOSASE, PTTA_EN_SPM, PLANT"/>
    <property type="match status" value="1"/>
</dbReference>
<dbReference type="PANTHER" id="PTHR34057">
    <property type="entry name" value="ELONGATION FACTOR"/>
    <property type="match status" value="1"/>
</dbReference>
<dbReference type="AlphaFoldDB" id="A0ABD3B8N0"/>
<name>A0ABD3B8N0_9LAMI</name>
<dbReference type="EMBL" id="JAVIJP010000107">
    <property type="protein sequence ID" value="KAL3613692.1"/>
    <property type="molecule type" value="Genomic_DNA"/>
</dbReference>
<dbReference type="InterPro" id="IPR038745">
    <property type="entry name" value="AT4G37440-like"/>
</dbReference>
<evidence type="ECO:0000313" key="3">
    <source>
        <dbReference type="Proteomes" id="UP001632038"/>
    </source>
</evidence>
<feature type="compositionally biased region" description="Acidic residues" evidence="1">
    <location>
        <begin position="85"/>
        <end position="95"/>
    </location>
</feature>
<feature type="compositionally biased region" description="Basic residues" evidence="1">
    <location>
        <begin position="448"/>
        <end position="468"/>
    </location>
</feature>
<comment type="caution">
    <text evidence="2">The sequence shown here is derived from an EMBL/GenBank/DDBJ whole genome shotgun (WGS) entry which is preliminary data.</text>
</comment>